<dbReference type="Proteomes" id="UP000654123">
    <property type="component" value="Unassembled WGS sequence"/>
</dbReference>
<comment type="caution">
    <text evidence="2">The sequence shown here is derived from an EMBL/GenBank/DDBJ whole genome shotgun (WGS) entry which is preliminary data.</text>
</comment>
<keyword evidence="1" id="KW-0732">Signal</keyword>
<dbReference type="InterPro" id="IPR006311">
    <property type="entry name" value="TAT_signal"/>
</dbReference>
<dbReference type="EMBL" id="BMSV01000002">
    <property type="protein sequence ID" value="GGP96713.1"/>
    <property type="molecule type" value="Genomic_DNA"/>
</dbReference>
<dbReference type="PROSITE" id="PS51318">
    <property type="entry name" value="TAT"/>
    <property type="match status" value="1"/>
</dbReference>
<reference evidence="2" key="2">
    <citation type="submission" date="2020-09" db="EMBL/GenBank/DDBJ databases">
        <authorList>
            <person name="Sun Q."/>
            <person name="Ohkuma M."/>
        </authorList>
    </citation>
    <scope>NUCLEOTIDE SEQUENCE</scope>
    <source>
        <strain evidence="2">JCM 4335</strain>
    </source>
</reference>
<dbReference type="AlphaFoldDB" id="A0A918AZE1"/>
<name>A0A918AZE1_9ACTN</name>
<feature type="signal peptide" evidence="1">
    <location>
        <begin position="1"/>
        <end position="26"/>
    </location>
</feature>
<evidence type="ECO:0000313" key="2">
    <source>
        <dbReference type="EMBL" id="GGP96713.1"/>
    </source>
</evidence>
<feature type="chain" id="PRO_5036788382" description="Secreted protein" evidence="1">
    <location>
        <begin position="27"/>
        <end position="68"/>
    </location>
</feature>
<protein>
    <recommendedName>
        <fullName evidence="4">Secreted protein</fullName>
    </recommendedName>
</protein>
<sequence length="68" mass="6733">MTSTRTLFASTALALGALAAAAPAHAAGVPDGTDPLNTLSRPNQLEQVTEVVVPVLGALVPASGIPSR</sequence>
<organism evidence="2 3">
    <name type="scientific">Streptomyces roseolilacinus</name>
    <dbReference type="NCBI Taxonomy" id="66904"/>
    <lineage>
        <taxon>Bacteria</taxon>
        <taxon>Bacillati</taxon>
        <taxon>Actinomycetota</taxon>
        <taxon>Actinomycetes</taxon>
        <taxon>Kitasatosporales</taxon>
        <taxon>Streptomycetaceae</taxon>
        <taxon>Streptomyces</taxon>
    </lineage>
</organism>
<evidence type="ECO:0008006" key="4">
    <source>
        <dbReference type="Google" id="ProtNLM"/>
    </source>
</evidence>
<dbReference type="RefSeq" id="WP_189530817.1">
    <property type="nucleotide sequence ID" value="NZ_BMSV01000002.1"/>
</dbReference>
<gene>
    <name evidence="2" type="ORF">GCM10010249_13700</name>
</gene>
<keyword evidence="3" id="KW-1185">Reference proteome</keyword>
<reference evidence="2" key="1">
    <citation type="journal article" date="2014" name="Int. J. Syst. Evol. Microbiol.">
        <title>Complete genome sequence of Corynebacterium casei LMG S-19264T (=DSM 44701T), isolated from a smear-ripened cheese.</title>
        <authorList>
            <consortium name="US DOE Joint Genome Institute (JGI-PGF)"/>
            <person name="Walter F."/>
            <person name="Albersmeier A."/>
            <person name="Kalinowski J."/>
            <person name="Ruckert C."/>
        </authorList>
    </citation>
    <scope>NUCLEOTIDE SEQUENCE</scope>
    <source>
        <strain evidence="2">JCM 4335</strain>
    </source>
</reference>
<accession>A0A918AZE1</accession>
<proteinExistence type="predicted"/>
<evidence type="ECO:0000256" key="1">
    <source>
        <dbReference type="SAM" id="SignalP"/>
    </source>
</evidence>
<evidence type="ECO:0000313" key="3">
    <source>
        <dbReference type="Proteomes" id="UP000654123"/>
    </source>
</evidence>